<accession>A0A2Z7BM09</accession>
<dbReference type="AlphaFoldDB" id="A0A2Z7BM09"/>
<evidence type="ECO:0000259" key="1">
    <source>
        <dbReference type="Pfam" id="PF01348"/>
    </source>
</evidence>
<dbReference type="Pfam" id="PF01348">
    <property type="entry name" value="Intron_maturas2"/>
    <property type="match status" value="1"/>
</dbReference>
<dbReference type="InterPro" id="IPR024937">
    <property type="entry name" value="Domain_X"/>
</dbReference>
<dbReference type="GO" id="GO:0005739">
    <property type="term" value="C:mitochondrion"/>
    <property type="evidence" value="ECO:0007669"/>
    <property type="project" value="TreeGrafter"/>
</dbReference>
<gene>
    <name evidence="2" type="ORF">F511_01507</name>
</gene>
<dbReference type="Proteomes" id="UP000250235">
    <property type="component" value="Unassembled WGS sequence"/>
</dbReference>
<dbReference type="PANTHER" id="PTHR33642">
    <property type="entry name" value="COX1/OXI3 INTRON 1 PROTEIN-RELATED"/>
    <property type="match status" value="1"/>
</dbReference>
<dbReference type="GO" id="GO:0090615">
    <property type="term" value="P:mitochondrial mRNA processing"/>
    <property type="evidence" value="ECO:0007669"/>
    <property type="project" value="TreeGrafter"/>
</dbReference>
<dbReference type="OrthoDB" id="1866033at2759"/>
<dbReference type="PANTHER" id="PTHR33642:SF3">
    <property type="entry name" value="NUCLEAR INTRON MATURASE 4, MITOCHONDRIAL"/>
    <property type="match status" value="1"/>
</dbReference>
<feature type="domain" description="Domain X" evidence="1">
    <location>
        <begin position="551"/>
        <end position="648"/>
    </location>
</feature>
<dbReference type="InterPro" id="IPR043502">
    <property type="entry name" value="DNA/RNA_pol_sf"/>
</dbReference>
<keyword evidence="3" id="KW-1185">Reference proteome</keyword>
<dbReference type="EMBL" id="KV006337">
    <property type="protein sequence ID" value="KZV32996.1"/>
    <property type="molecule type" value="Genomic_DNA"/>
</dbReference>
<dbReference type="GO" id="GO:0006315">
    <property type="term" value="P:homing of group II introns"/>
    <property type="evidence" value="ECO:0007669"/>
    <property type="project" value="TreeGrafter"/>
</dbReference>
<dbReference type="GO" id="GO:0003964">
    <property type="term" value="F:RNA-directed DNA polymerase activity"/>
    <property type="evidence" value="ECO:0007669"/>
    <property type="project" value="TreeGrafter"/>
</dbReference>
<sequence length="769" mass="87688">MTGRPIKRFFPATFYTTDEAFGVYNDVNEGTCKSVLAKNYGKSSSGLALAGVRDDNDHIKNGKLNLASSLASLVQESDNVLEQNSKPKTRLKVKRFLEMRIKKKVKEQYVNGKFHDLLAKVIADPNTLKDAYDCIKVTSNVDLIVDGGNLSFESVAKDLVHGNFDVEANTYSISTKGAKVKKQKLVCSKFNLRVVQEAIRVVLEVVYRPHFSKISHGLRSGRCHWSALKYISEGIPCPDWWFTLHIRKEVDDFILAKLLSSMEEKIEDPRLFAIIRSMFDAKVLNMEFGAFPKGHGLPQEGVLSPILMNIYLDLLDREIFRMSMRYEALDSKHSEEHASHTKLRPKEVATTFKSDIEQYVKNSLYLEVDNQNDFLASSDPHGVKFLGTLIKRDLKETSAVRVVHKLKEKVRLFSEQKQESWDMGTIRIGKKWLAHGLKKVKESEIKHLADSTSILSQISSFRKSGAKTDHWYKVLLKVWAQDTNVGNSENEEIILAKHIVEPALPQELRDSYYEFEKRAKEYVSLETASTLALLSDSSSSADCIFILKPRAPTKFIKKRLFRYGLTNRDGFARTCHLLIVLDDDQIINWFSGIVRRWLRWYRGCDNYGEVKLMISNEIRLSCIRTLAAKYRIHETEIEKKFELALSRIPSTQEIELEEANNELASQESILDGALTYGINYSGLCLLSLARMVSPSRPCYCFVIGCSAAVSSIYRLHVMERQKFPGWKTGFSSSIHPALHRRKLGLCKRHLKDLFLGDISLQAIDFGAWR</sequence>
<name>A0A2Z7BM09_9LAMI</name>
<dbReference type="CDD" id="cd01651">
    <property type="entry name" value="RT_G2_intron"/>
    <property type="match status" value="1"/>
</dbReference>
<organism evidence="2 3">
    <name type="scientific">Dorcoceras hygrometricum</name>
    <dbReference type="NCBI Taxonomy" id="472368"/>
    <lineage>
        <taxon>Eukaryota</taxon>
        <taxon>Viridiplantae</taxon>
        <taxon>Streptophyta</taxon>
        <taxon>Embryophyta</taxon>
        <taxon>Tracheophyta</taxon>
        <taxon>Spermatophyta</taxon>
        <taxon>Magnoliopsida</taxon>
        <taxon>eudicotyledons</taxon>
        <taxon>Gunneridae</taxon>
        <taxon>Pentapetalae</taxon>
        <taxon>asterids</taxon>
        <taxon>lamiids</taxon>
        <taxon>Lamiales</taxon>
        <taxon>Gesneriaceae</taxon>
        <taxon>Didymocarpoideae</taxon>
        <taxon>Trichosporeae</taxon>
        <taxon>Loxocarpinae</taxon>
        <taxon>Dorcoceras</taxon>
    </lineage>
</organism>
<reference evidence="2 3" key="1">
    <citation type="journal article" date="2015" name="Proc. Natl. Acad. Sci. U.S.A.">
        <title>The resurrection genome of Boea hygrometrica: A blueprint for survival of dehydration.</title>
        <authorList>
            <person name="Xiao L."/>
            <person name="Yang G."/>
            <person name="Zhang L."/>
            <person name="Yang X."/>
            <person name="Zhao S."/>
            <person name="Ji Z."/>
            <person name="Zhou Q."/>
            <person name="Hu M."/>
            <person name="Wang Y."/>
            <person name="Chen M."/>
            <person name="Xu Y."/>
            <person name="Jin H."/>
            <person name="Xiao X."/>
            <person name="Hu G."/>
            <person name="Bao F."/>
            <person name="Hu Y."/>
            <person name="Wan P."/>
            <person name="Li L."/>
            <person name="Deng X."/>
            <person name="Kuang T."/>
            <person name="Xiang C."/>
            <person name="Zhu J.K."/>
            <person name="Oliver M.J."/>
            <person name="He Y."/>
        </authorList>
    </citation>
    <scope>NUCLEOTIDE SEQUENCE [LARGE SCALE GENOMIC DNA]</scope>
    <source>
        <strain evidence="3">cv. XS01</strain>
    </source>
</reference>
<proteinExistence type="predicted"/>
<dbReference type="SUPFAM" id="SSF56672">
    <property type="entry name" value="DNA/RNA polymerases"/>
    <property type="match status" value="1"/>
</dbReference>
<evidence type="ECO:0000313" key="2">
    <source>
        <dbReference type="EMBL" id="KZV32996.1"/>
    </source>
</evidence>
<evidence type="ECO:0000313" key="3">
    <source>
        <dbReference type="Proteomes" id="UP000250235"/>
    </source>
</evidence>
<protein>
    <recommendedName>
        <fullName evidence="1">Domain X domain-containing protein</fullName>
    </recommendedName>
</protein>